<dbReference type="InterPro" id="IPR009003">
    <property type="entry name" value="Peptidase_S1_PA"/>
</dbReference>
<reference evidence="1" key="4">
    <citation type="submission" date="2019-03" db="UniProtKB">
        <authorList>
            <consortium name="EnsemblPlants"/>
        </authorList>
    </citation>
    <scope>IDENTIFICATION</scope>
</reference>
<dbReference type="SUPFAM" id="SSF50494">
    <property type="entry name" value="Trypsin-like serine proteases"/>
    <property type="match status" value="1"/>
</dbReference>
<dbReference type="EnsemblPlants" id="AET6Gv20367600.6">
    <property type="protein sequence ID" value="AET6Gv20367600.6"/>
    <property type="gene ID" value="AET6Gv20367600"/>
</dbReference>
<name>A0A453NGF2_AEGTS</name>
<protein>
    <recommendedName>
        <fullName evidence="3">Serine protease</fullName>
    </recommendedName>
</protein>
<reference evidence="2" key="1">
    <citation type="journal article" date="2014" name="Science">
        <title>Ancient hybridizations among the ancestral genomes of bread wheat.</title>
        <authorList>
            <consortium name="International Wheat Genome Sequencing Consortium,"/>
            <person name="Marcussen T."/>
            <person name="Sandve S.R."/>
            <person name="Heier L."/>
            <person name="Spannagl M."/>
            <person name="Pfeifer M."/>
            <person name="Jakobsen K.S."/>
            <person name="Wulff B.B."/>
            <person name="Steuernagel B."/>
            <person name="Mayer K.F."/>
            <person name="Olsen O.A."/>
        </authorList>
    </citation>
    <scope>NUCLEOTIDE SEQUENCE [LARGE SCALE GENOMIC DNA]</scope>
    <source>
        <strain evidence="2">cv. AL8/78</strain>
    </source>
</reference>
<reference evidence="1" key="3">
    <citation type="journal article" date="2017" name="Nature">
        <title>Genome sequence of the progenitor of the wheat D genome Aegilops tauschii.</title>
        <authorList>
            <person name="Luo M.C."/>
            <person name="Gu Y.Q."/>
            <person name="Puiu D."/>
            <person name="Wang H."/>
            <person name="Twardziok S.O."/>
            <person name="Deal K.R."/>
            <person name="Huo N."/>
            <person name="Zhu T."/>
            <person name="Wang L."/>
            <person name="Wang Y."/>
            <person name="McGuire P.E."/>
            <person name="Liu S."/>
            <person name="Long H."/>
            <person name="Ramasamy R.K."/>
            <person name="Rodriguez J.C."/>
            <person name="Van S.L."/>
            <person name="Yuan L."/>
            <person name="Wang Z."/>
            <person name="Xia Z."/>
            <person name="Xiao L."/>
            <person name="Anderson O.D."/>
            <person name="Ouyang S."/>
            <person name="Liang Y."/>
            <person name="Zimin A.V."/>
            <person name="Pertea G."/>
            <person name="Qi P."/>
            <person name="Bennetzen J.L."/>
            <person name="Dai X."/>
            <person name="Dawson M.W."/>
            <person name="Muller H.G."/>
            <person name="Kugler K."/>
            <person name="Rivarola-Duarte L."/>
            <person name="Spannagl M."/>
            <person name="Mayer K.F.X."/>
            <person name="Lu F.H."/>
            <person name="Bevan M.W."/>
            <person name="Leroy P."/>
            <person name="Li P."/>
            <person name="You F.M."/>
            <person name="Sun Q."/>
            <person name="Liu Z."/>
            <person name="Lyons E."/>
            <person name="Wicker T."/>
            <person name="Salzberg S.L."/>
            <person name="Devos K.M."/>
            <person name="Dvorak J."/>
        </authorList>
    </citation>
    <scope>NUCLEOTIDE SEQUENCE [LARGE SCALE GENOMIC DNA]</scope>
    <source>
        <strain evidence="1">cv. AL8/78</strain>
    </source>
</reference>
<dbReference type="Proteomes" id="UP000015105">
    <property type="component" value="Chromosome 6D"/>
</dbReference>
<dbReference type="PANTHER" id="PTHR46366">
    <property type="entry name" value="PRO-APOPTOTIC SERINE PROTEASE NMA111"/>
    <property type="match status" value="1"/>
</dbReference>
<evidence type="ECO:0000313" key="2">
    <source>
        <dbReference type="Proteomes" id="UP000015105"/>
    </source>
</evidence>
<reference evidence="2" key="2">
    <citation type="journal article" date="2017" name="Nat. Plants">
        <title>The Aegilops tauschii genome reveals multiple impacts of transposons.</title>
        <authorList>
            <person name="Zhao G."/>
            <person name="Zou C."/>
            <person name="Li K."/>
            <person name="Wang K."/>
            <person name="Li T."/>
            <person name="Gao L."/>
            <person name="Zhang X."/>
            <person name="Wang H."/>
            <person name="Yang Z."/>
            <person name="Liu X."/>
            <person name="Jiang W."/>
            <person name="Mao L."/>
            <person name="Kong X."/>
            <person name="Jiao Y."/>
            <person name="Jia J."/>
        </authorList>
    </citation>
    <scope>NUCLEOTIDE SEQUENCE [LARGE SCALE GENOMIC DNA]</scope>
    <source>
        <strain evidence="2">cv. AL8/78</strain>
    </source>
</reference>
<keyword evidence="2" id="KW-1185">Reference proteome</keyword>
<dbReference type="AlphaFoldDB" id="A0A453NGF2"/>
<dbReference type="Gramene" id="AET6Gv20367600.6">
    <property type="protein sequence ID" value="AET6Gv20367600.6"/>
    <property type="gene ID" value="AET6Gv20367600"/>
</dbReference>
<dbReference type="Gene3D" id="2.40.10.10">
    <property type="entry name" value="Trypsin-like serine proteases"/>
    <property type="match status" value="1"/>
</dbReference>
<evidence type="ECO:0000313" key="1">
    <source>
        <dbReference type="EnsemblPlants" id="AET6Gv20367600.6"/>
    </source>
</evidence>
<proteinExistence type="predicted"/>
<dbReference type="InterPro" id="IPR043504">
    <property type="entry name" value="Peptidase_S1_PA_chymotrypsin"/>
</dbReference>
<dbReference type="PANTHER" id="PTHR46366:SF1">
    <property type="entry name" value="PDZ DOMAIN-CONTAINING PROTEIN C1685.05"/>
    <property type="match status" value="1"/>
</dbReference>
<accession>A0A453NGF2</accession>
<organism evidence="1 2">
    <name type="scientific">Aegilops tauschii subsp. strangulata</name>
    <name type="common">Goatgrass</name>
    <dbReference type="NCBI Taxonomy" id="200361"/>
    <lineage>
        <taxon>Eukaryota</taxon>
        <taxon>Viridiplantae</taxon>
        <taxon>Streptophyta</taxon>
        <taxon>Embryophyta</taxon>
        <taxon>Tracheophyta</taxon>
        <taxon>Spermatophyta</taxon>
        <taxon>Magnoliopsida</taxon>
        <taxon>Liliopsida</taxon>
        <taxon>Poales</taxon>
        <taxon>Poaceae</taxon>
        <taxon>BOP clade</taxon>
        <taxon>Pooideae</taxon>
        <taxon>Triticodae</taxon>
        <taxon>Triticeae</taxon>
        <taxon>Triticinae</taxon>
        <taxon>Aegilops</taxon>
    </lineage>
</organism>
<reference evidence="1" key="5">
    <citation type="journal article" date="2021" name="G3 (Bethesda)">
        <title>Aegilops tauschii genome assembly Aet v5.0 features greater sequence contiguity and improved annotation.</title>
        <authorList>
            <person name="Wang L."/>
            <person name="Zhu T."/>
            <person name="Rodriguez J.C."/>
            <person name="Deal K.R."/>
            <person name="Dubcovsky J."/>
            <person name="McGuire P.E."/>
            <person name="Lux T."/>
            <person name="Spannagl M."/>
            <person name="Mayer K.F.X."/>
            <person name="Baldrich P."/>
            <person name="Meyers B.C."/>
            <person name="Huo N."/>
            <person name="Gu Y.Q."/>
            <person name="Zhou H."/>
            <person name="Devos K.M."/>
            <person name="Bennetzen J.L."/>
            <person name="Unver T."/>
            <person name="Budak H."/>
            <person name="Gulick P.J."/>
            <person name="Galiba G."/>
            <person name="Kalapos B."/>
            <person name="Nelson D.R."/>
            <person name="Li P."/>
            <person name="You F.M."/>
            <person name="Luo M.C."/>
            <person name="Dvorak J."/>
        </authorList>
    </citation>
    <scope>NUCLEOTIDE SEQUENCE [LARGE SCALE GENOMIC DNA]</scope>
    <source>
        <strain evidence="1">cv. AL8/78</strain>
    </source>
</reference>
<sequence>MARFDREAPNYQKDGYNDFNTFYIQAASGTKGGSSGSPVVDCQGRAVALNAGSTSSSASAFYLPLDRVVRALNLIRGCRDPFGSKPESAYIPRGTLQMTFQHKGFEETRRLGLRNETEQVVRLVSPAGETGMLVVDSLVMFAS</sequence>
<evidence type="ECO:0008006" key="3">
    <source>
        <dbReference type="Google" id="ProtNLM"/>
    </source>
</evidence>